<comment type="caution">
    <text evidence="1">The sequence shown here is derived from an EMBL/GenBank/DDBJ whole genome shotgun (WGS) entry which is preliminary data.</text>
</comment>
<dbReference type="EMBL" id="JARPYI010000002">
    <property type="protein sequence ID" value="MDT2599451.1"/>
    <property type="molecule type" value="Genomic_DNA"/>
</dbReference>
<dbReference type="Proteomes" id="UP001252875">
    <property type="component" value="Unassembled WGS sequence"/>
</dbReference>
<reference evidence="1 2" key="1">
    <citation type="submission" date="2023-03" db="EMBL/GenBank/DDBJ databases">
        <authorList>
            <person name="Shen W."/>
            <person name="Cai J."/>
        </authorList>
    </citation>
    <scope>NUCLEOTIDE SEQUENCE [LARGE SCALE GENOMIC DNA]</scope>
    <source>
        <strain evidence="1 2">D6-4</strain>
    </source>
</reference>
<keyword evidence="2" id="KW-1185">Reference proteome</keyword>
<name>A0ABU3EXR0_9ENTE</name>
<proteinExistence type="predicted"/>
<dbReference type="RefSeq" id="WP_311822097.1">
    <property type="nucleotide sequence ID" value="NZ_JARPYF010000012.1"/>
</dbReference>
<accession>A0ABU3EXR0</accession>
<organism evidence="1 2">
    <name type="scientific">Enterococcus hulanensis</name>
    <dbReference type="NCBI Taxonomy" id="2559929"/>
    <lineage>
        <taxon>Bacteria</taxon>
        <taxon>Bacillati</taxon>
        <taxon>Bacillota</taxon>
        <taxon>Bacilli</taxon>
        <taxon>Lactobacillales</taxon>
        <taxon>Enterococcaceae</taxon>
        <taxon>Enterococcus</taxon>
    </lineage>
</organism>
<gene>
    <name evidence="1" type="ORF">P7D85_06665</name>
</gene>
<sequence>MRSFDSEAANKWLKDNWSTIKAKQVRECQKTWHELIKEQKSSLAGQQK</sequence>
<evidence type="ECO:0000313" key="1">
    <source>
        <dbReference type="EMBL" id="MDT2599451.1"/>
    </source>
</evidence>
<protein>
    <submittedName>
        <fullName evidence="1">Uncharacterized protein</fullName>
    </submittedName>
</protein>
<evidence type="ECO:0000313" key="2">
    <source>
        <dbReference type="Proteomes" id="UP001252875"/>
    </source>
</evidence>